<dbReference type="InterPro" id="IPR011049">
    <property type="entry name" value="Serralysin-like_metalloprot_C"/>
</dbReference>
<evidence type="ECO:0000259" key="1">
    <source>
        <dbReference type="Pfam" id="PF13946"/>
    </source>
</evidence>
<dbReference type="InterPro" id="IPR001343">
    <property type="entry name" value="Hemolysn_Ca-bd"/>
</dbReference>
<gene>
    <name evidence="2" type="ORF">LNKW23_44740</name>
</gene>
<comment type="caution">
    <text evidence="2">The sequence shown here is derived from an EMBL/GenBank/DDBJ whole genome shotgun (WGS) entry which is preliminary data.</text>
</comment>
<name>A0ABQ6LT71_9RHOB</name>
<keyword evidence="3" id="KW-1185">Reference proteome</keyword>
<dbReference type="SUPFAM" id="SSF51120">
    <property type="entry name" value="beta-Roll"/>
    <property type="match status" value="1"/>
</dbReference>
<proteinExistence type="predicted"/>
<protein>
    <recommendedName>
        <fullName evidence="1">DUF4214 domain-containing protein</fullName>
    </recommendedName>
</protein>
<dbReference type="Proteomes" id="UP001239909">
    <property type="component" value="Unassembled WGS sequence"/>
</dbReference>
<dbReference type="Pfam" id="PF13946">
    <property type="entry name" value="DUF4214"/>
    <property type="match status" value="1"/>
</dbReference>
<evidence type="ECO:0000313" key="3">
    <source>
        <dbReference type="Proteomes" id="UP001239909"/>
    </source>
</evidence>
<dbReference type="EMBL" id="BSYI01000056">
    <property type="protein sequence ID" value="GMG85257.1"/>
    <property type="molecule type" value="Genomic_DNA"/>
</dbReference>
<sequence length="542" mass="55940">MLVLDFHGGHDRAFIRSEDYRGREFIEAVAGETPASHFSQAERDQILGLVQAIFARSGVPIRVSDTAPGFGPQLTVRFAERLPLLDPEGDGGVPVRERGRVLEAFDGAGGSVAIFMDTADSTGAVAEAVAHEAGHAFGLADLAPGAGTVMAGESAALPAFAATPQPLADGSGTQNPVHHLRRAVLGESAAALAAEGLEPGSRDDGAARLLFDLAVSLRGGPLADLRLLRYPEGPGAAPEASLLAETVADGDRLAIALAPGEEFALAAASTEDGPLDIFLDFDHALAEIALSATAREAFFFDGDLLVLDDEGPLSVLPAKRGEIALSYAGTEAVAVTPATPAAILGSAADETLRGGAGDDTIFGNGGQDTVAYAARRDEIGESLGAEGAVTVLLPGGERDLLHDIARIALEDGTYLYDLGGDHLPATYRLYAAAFARVPDEAGLRFWAGQAAAGTAPEAMAAAFVGSAEFAARFGEAPSDDAFVSALFENVLGRAPDAAGRQFWLDAIATGAHDRADMLLFFADGPENLAQNADNYDDGVWVV</sequence>
<dbReference type="Gene3D" id="1.10.3130.20">
    <property type="entry name" value="Phycobilisome linker domain"/>
    <property type="match status" value="1"/>
</dbReference>
<reference evidence="2 3" key="1">
    <citation type="submission" date="2023-04" db="EMBL/GenBank/DDBJ databases">
        <title>Marinoamorphus aggregata gen. nov., sp. Nov., isolate from tissue of brittle star Ophioplocus japonicus.</title>
        <authorList>
            <person name="Kawano K."/>
            <person name="Sawayama S."/>
            <person name="Nakagawa S."/>
        </authorList>
    </citation>
    <scope>NUCLEOTIDE SEQUENCE [LARGE SCALE GENOMIC DNA]</scope>
    <source>
        <strain evidence="2 3">NKW23</strain>
    </source>
</reference>
<accession>A0ABQ6LT71</accession>
<organism evidence="2 3">
    <name type="scientific">Paralimibaculum aggregatum</name>
    <dbReference type="NCBI Taxonomy" id="3036245"/>
    <lineage>
        <taxon>Bacteria</taxon>
        <taxon>Pseudomonadati</taxon>
        <taxon>Pseudomonadota</taxon>
        <taxon>Alphaproteobacteria</taxon>
        <taxon>Rhodobacterales</taxon>
        <taxon>Paracoccaceae</taxon>
        <taxon>Paralimibaculum</taxon>
    </lineage>
</organism>
<dbReference type="Pfam" id="PF00353">
    <property type="entry name" value="HemolysinCabind"/>
    <property type="match status" value="1"/>
</dbReference>
<feature type="domain" description="DUF4214" evidence="1">
    <location>
        <begin position="460"/>
        <end position="530"/>
    </location>
</feature>
<dbReference type="Gene3D" id="2.150.10.10">
    <property type="entry name" value="Serralysin-like metalloprotease, C-terminal"/>
    <property type="match status" value="1"/>
</dbReference>
<dbReference type="RefSeq" id="WP_285674543.1">
    <property type="nucleotide sequence ID" value="NZ_BSYI01000056.1"/>
</dbReference>
<dbReference type="InterPro" id="IPR038255">
    <property type="entry name" value="PBS_linker_sf"/>
</dbReference>
<dbReference type="InterPro" id="IPR025282">
    <property type="entry name" value="DUF4214"/>
</dbReference>
<evidence type="ECO:0000313" key="2">
    <source>
        <dbReference type="EMBL" id="GMG85257.1"/>
    </source>
</evidence>